<dbReference type="EMBL" id="FORQ01000001">
    <property type="protein sequence ID" value="SFI77598.1"/>
    <property type="molecule type" value="Genomic_DNA"/>
</dbReference>
<feature type="domain" description="NAD-dependent epimerase/dehydratase" evidence="1">
    <location>
        <begin position="2"/>
        <end position="228"/>
    </location>
</feature>
<dbReference type="RefSeq" id="WP_089819277.1">
    <property type="nucleotide sequence ID" value="NZ_FORQ01000001.1"/>
</dbReference>
<dbReference type="Gene3D" id="3.40.50.720">
    <property type="entry name" value="NAD(P)-binding Rossmann-like Domain"/>
    <property type="match status" value="1"/>
</dbReference>
<dbReference type="SUPFAM" id="SSF51735">
    <property type="entry name" value="NAD(P)-binding Rossmann-fold domains"/>
    <property type="match status" value="1"/>
</dbReference>
<dbReference type="InterPro" id="IPR036291">
    <property type="entry name" value="NAD(P)-bd_dom_sf"/>
</dbReference>
<evidence type="ECO:0000313" key="2">
    <source>
        <dbReference type="EMBL" id="SFI77598.1"/>
    </source>
</evidence>
<dbReference type="AlphaFoldDB" id="A0A1I3KZ34"/>
<protein>
    <submittedName>
        <fullName evidence="2">Nucleoside-diphosphate-sugar epimerase</fullName>
    </submittedName>
</protein>
<dbReference type="PANTHER" id="PTHR48079">
    <property type="entry name" value="PROTEIN YEEZ"/>
    <property type="match status" value="1"/>
</dbReference>
<dbReference type="InterPro" id="IPR001509">
    <property type="entry name" value="Epimerase_deHydtase"/>
</dbReference>
<evidence type="ECO:0000259" key="1">
    <source>
        <dbReference type="Pfam" id="PF01370"/>
    </source>
</evidence>
<dbReference type="GO" id="GO:0004029">
    <property type="term" value="F:aldehyde dehydrogenase (NAD+) activity"/>
    <property type="evidence" value="ECO:0007669"/>
    <property type="project" value="TreeGrafter"/>
</dbReference>
<evidence type="ECO:0000313" key="3">
    <source>
        <dbReference type="Proteomes" id="UP000242560"/>
    </source>
</evidence>
<dbReference type="InterPro" id="IPR051783">
    <property type="entry name" value="NAD(P)-dependent_oxidoreduct"/>
</dbReference>
<name>A0A1I3KZ34_9FLAO</name>
<reference evidence="3" key="1">
    <citation type="submission" date="2016-10" db="EMBL/GenBank/DDBJ databases">
        <authorList>
            <person name="Varghese N."/>
            <person name="Submissions S."/>
        </authorList>
    </citation>
    <scope>NUCLEOTIDE SEQUENCE [LARGE SCALE GENOMIC DNA]</scope>
    <source>
        <strain evidence="3">DSM 22251</strain>
    </source>
</reference>
<dbReference type="PANTHER" id="PTHR48079:SF6">
    <property type="entry name" value="NAD(P)-BINDING DOMAIN-CONTAINING PROTEIN-RELATED"/>
    <property type="match status" value="1"/>
</dbReference>
<dbReference type="GO" id="GO:0005737">
    <property type="term" value="C:cytoplasm"/>
    <property type="evidence" value="ECO:0007669"/>
    <property type="project" value="TreeGrafter"/>
</dbReference>
<dbReference type="Pfam" id="PF01370">
    <property type="entry name" value="Epimerase"/>
    <property type="match status" value="1"/>
</dbReference>
<keyword evidence="3" id="KW-1185">Reference proteome</keyword>
<proteinExistence type="predicted"/>
<accession>A0A1I3KZ34</accession>
<gene>
    <name evidence="2" type="ORF">SAMN05421638_1094</name>
</gene>
<sequence>MVLVTGATGILGRVIVLDLLKRGKKVRATKRATSNLKEVENSYRFYTENPKEYFDQVEWLDVDFEDILSLQNALTGITEVYHCAAKVSFHPKDRRAMYHTNIAGTRNLLFAIETSTVKKLCFVSSTAVLDGVNEKGEVTEDANYNPKVDHSPYARSKHFSEMEVWRASAEGLNTVILNPGVIIGSGNWEASSGEMFSALAKYPYAMSGSSAYVDVRDVAEIAVKLMEKEVFDERFIVISSTERLLEVSNFVRQKLRKSKAKLIPDYILKIGYFLNIILGWLFPKLRMLNKVNLETVTSHHVVSSEKIKKELNYKFIPVFESLNFHLKNYISDHPSL</sequence>
<dbReference type="Proteomes" id="UP000242560">
    <property type="component" value="Unassembled WGS sequence"/>
</dbReference>
<organism evidence="2 3">
    <name type="scientific">Kaistella treverensis</name>
    <dbReference type="NCBI Taxonomy" id="631455"/>
    <lineage>
        <taxon>Bacteria</taxon>
        <taxon>Pseudomonadati</taxon>
        <taxon>Bacteroidota</taxon>
        <taxon>Flavobacteriia</taxon>
        <taxon>Flavobacteriales</taxon>
        <taxon>Weeksellaceae</taxon>
        <taxon>Chryseobacterium group</taxon>
        <taxon>Kaistella</taxon>
    </lineage>
</organism>